<dbReference type="CDD" id="cd17738">
    <property type="entry name" value="BRCT_TopBP1_rpt7"/>
    <property type="match status" value="1"/>
</dbReference>
<feature type="region of interest" description="Disordered" evidence="5">
    <location>
        <begin position="1"/>
        <end position="24"/>
    </location>
</feature>
<comment type="caution">
    <text evidence="8">The sequence shown here is derived from an EMBL/GenBank/DDBJ whole genome shotgun (WGS) entry which is preliminary data.</text>
</comment>
<dbReference type="InterPro" id="IPR016024">
    <property type="entry name" value="ARM-type_fold"/>
</dbReference>
<evidence type="ECO:0000256" key="4">
    <source>
        <dbReference type="PROSITE-ProRule" id="PRU00146"/>
    </source>
</evidence>
<dbReference type="SUPFAM" id="SSF48371">
    <property type="entry name" value="ARM repeat"/>
    <property type="match status" value="1"/>
</dbReference>
<feature type="compositionally biased region" description="Polar residues" evidence="5">
    <location>
        <begin position="715"/>
        <end position="730"/>
    </location>
</feature>
<proteinExistence type="predicted"/>
<feature type="compositionally biased region" description="Basic and acidic residues" evidence="5">
    <location>
        <begin position="827"/>
        <end position="843"/>
    </location>
</feature>
<feature type="compositionally biased region" description="Polar residues" evidence="5">
    <location>
        <begin position="984"/>
        <end position="993"/>
    </location>
</feature>
<feature type="region of interest" description="Disordered" evidence="5">
    <location>
        <begin position="784"/>
        <end position="804"/>
    </location>
</feature>
<dbReference type="InterPro" id="IPR013083">
    <property type="entry name" value="Znf_RING/FYVE/PHD"/>
</dbReference>
<evidence type="ECO:0000256" key="1">
    <source>
        <dbReference type="ARBA" id="ARBA00022723"/>
    </source>
</evidence>
<feature type="domain" description="PHD-type" evidence="6">
    <location>
        <begin position="1406"/>
        <end position="1462"/>
    </location>
</feature>
<dbReference type="PANTHER" id="PTHR47181:SF4">
    <property type="entry name" value="BRCT DOMAIN-CONTAINING PROTEIN"/>
    <property type="match status" value="1"/>
</dbReference>
<protein>
    <recommendedName>
        <fullName evidence="10">BRCT domain-containing protein</fullName>
    </recommendedName>
</protein>
<gene>
    <name evidence="8" type="ORF">RDI58_014321</name>
</gene>
<sequence>MDRLSRPIRESLSKAPYTPPEGSSVSIKSMLLSLLSDSQLEIRDFSLCCAALASASESTYNQLFWVPNSLSLTAASAFKDLSKAYATMAAGNHDLIKFGELDHDFKSLPNDKILAIHLIPQLLPLLKDTIKESAIDKSIDGHEISAASASVPVAYAIIAAYQFRWFISQVDYPHLGKVCSLVIPCALTALDHWSSEVKGQGMISLIYLAKNVNAAEIGWYEDVILDACCQNIASDDEIWERVVQMYEKLLNDMLSHLERQPRNKERRVAWLQHIEPLFNGLGLILLSHFRRLFPLFFRWMHADDDRTVLLVLERIQTIVKLTWIRNSPYIERLVDELVSLFKEAALKVAQEEIRKLVLQTIILIQQSKGSQFKAAWDKHKDDPDLTIFHHSLIEQQPAMIQSKLVEGGGVDTGKYGPDCTHLIVDSIIYVMYRPPRNLNGIPGAKSLIVCLTGYQRQDRDDIMSWEILSEAEYDKRVVVASDFCAKQKFNLQIKACGRQQFLNGYELEMMEAEAKDSEDENEGIAANRSAETIAIMGPENPKSPNQFLVKQEASTNMSDLNTFRGLSGLGNTKELSLSASKQSKSDQVPAFEESPNRHSEMLNSNFCRTKEEPASSMQQNGSDLVSVSNSARKSPHSCSSREFPRKFSSPMTSEHMKSYAGSPAATEAGIGFDCFNLSSQRGLEKSELGVKTPKNLSFSGKGQSSRLPEKRNMGISDSSFKSPRTGNNPESIPDGYLTANHSEELMNSSKLHSLSHGGSYLLSRYPAPHLDKGVTLETMQHNDSTISNPATLSTGQGHDEDAPQSSTCMIMGSKGTSHATVDVSGPLDERHDVPSPVNERSDTLKSNVLAEFNKAGDDSMSGSKTLKKRSLSKKTLGSRQSLGKGDGRNQKGSLLINKTVLTNDSAASSSGGREEIEHQYILSSTKGEVLPADNADSSQEMERHNFLNSEKESAKTNESLNDDTEAPEDQEDEELNVLREKSTGTEAQHSGLQSAEKKINANKVVNKNDRKDIAKSLSTESNEFETQKTSSGKETKLSKSPSVGKASEEKVPEGPKCLKKNSKKTNLATKRAAASVESAERKKCRTDRNKVETKKGKGSPIEMGKATVISTENQLKSSMDVEKENMPVIVLQNESHDEHEAYRSSPYDKKSRSLQVTKVQSEPRWFIVSGHRLQRKEFQQVIKRLKGKVCRDSHQWSYQATHFIVPAPVRRTEKFFAAVSSGRWILKTDYLTACVEAGKLLDEEPYEWHKKGLTEDLAINLEAPRKWRLLRERTGHGALYGMRIIIYGDCIVPPLDTLKRAVKAGDGIILATSPPYSRFLESGVDFAIVSEVMPRCDKWVQEFLRHEIPCVLPDYLVTYVCKPGYTLNNYVQYNTHSWAERSLKKHVNRLEEIVEEMEPSDDSSNDIACQVCGSPDRGEVMLICGDESGSLGCGIGMHVDCCDPPLECVPEEDWFCPECSKNISNTCTKRKSKKGTSTSKKKK</sequence>
<feature type="compositionally biased region" description="Basic and acidic residues" evidence="5">
    <location>
        <begin position="1078"/>
        <end position="1095"/>
    </location>
</feature>
<keyword evidence="9" id="KW-1185">Reference proteome</keyword>
<dbReference type="SMART" id="SM00249">
    <property type="entry name" value="PHD"/>
    <property type="match status" value="1"/>
</dbReference>
<feature type="region of interest" description="Disordered" evidence="5">
    <location>
        <begin position="816"/>
        <end position="897"/>
    </location>
</feature>
<dbReference type="InterPro" id="IPR011011">
    <property type="entry name" value="Znf_FYVE_PHD"/>
</dbReference>
<feature type="compositionally biased region" description="Polar residues" evidence="5">
    <location>
        <begin position="694"/>
        <end position="706"/>
    </location>
</feature>
<dbReference type="SMART" id="SM00292">
    <property type="entry name" value="BRCT"/>
    <property type="match status" value="2"/>
</dbReference>
<feature type="compositionally biased region" description="Polar residues" evidence="5">
    <location>
        <begin position="784"/>
        <end position="796"/>
    </location>
</feature>
<organism evidence="8 9">
    <name type="scientific">Solanum bulbocastanum</name>
    <name type="common">Wild potato</name>
    <dbReference type="NCBI Taxonomy" id="147425"/>
    <lineage>
        <taxon>Eukaryota</taxon>
        <taxon>Viridiplantae</taxon>
        <taxon>Streptophyta</taxon>
        <taxon>Embryophyta</taxon>
        <taxon>Tracheophyta</taxon>
        <taxon>Spermatophyta</taxon>
        <taxon>Magnoliopsida</taxon>
        <taxon>eudicotyledons</taxon>
        <taxon>Gunneridae</taxon>
        <taxon>Pentapetalae</taxon>
        <taxon>asterids</taxon>
        <taxon>lamiids</taxon>
        <taxon>Solanales</taxon>
        <taxon>Solanaceae</taxon>
        <taxon>Solanoideae</taxon>
        <taxon>Solaneae</taxon>
        <taxon>Solanum</taxon>
    </lineage>
</organism>
<dbReference type="PROSITE" id="PS50172">
    <property type="entry name" value="BRCT"/>
    <property type="match status" value="1"/>
</dbReference>
<reference evidence="8 9" key="1">
    <citation type="submission" date="2024-02" db="EMBL/GenBank/DDBJ databases">
        <title>de novo genome assembly of Solanum bulbocastanum strain 11H21.</title>
        <authorList>
            <person name="Hosaka A.J."/>
        </authorList>
    </citation>
    <scope>NUCLEOTIDE SEQUENCE [LARGE SCALE GENOMIC DNA]</scope>
    <source>
        <tissue evidence="8">Young leaves</tissue>
    </source>
</reference>
<accession>A0AAN8TL45</accession>
<dbReference type="InterPro" id="IPR001965">
    <property type="entry name" value="Znf_PHD"/>
</dbReference>
<name>A0AAN8TL45_SOLBU</name>
<evidence type="ECO:0000259" key="7">
    <source>
        <dbReference type="PROSITE" id="PS50172"/>
    </source>
</evidence>
<dbReference type="PANTHER" id="PTHR47181">
    <property type="entry name" value="BRCA1 C TERMINUS DOMAIN CONTAINING PROTEIN, EXPRESSED"/>
    <property type="match status" value="1"/>
</dbReference>
<feature type="compositionally biased region" description="Acidic residues" evidence="5">
    <location>
        <begin position="960"/>
        <end position="975"/>
    </location>
</feature>
<dbReference type="InterPro" id="IPR019787">
    <property type="entry name" value="Znf_PHD-finger"/>
</dbReference>
<dbReference type="Gene3D" id="3.40.50.10190">
    <property type="entry name" value="BRCT domain"/>
    <property type="match status" value="2"/>
</dbReference>
<feature type="region of interest" description="Disordered" evidence="5">
    <location>
        <begin position="686"/>
        <end position="737"/>
    </location>
</feature>
<dbReference type="InterPro" id="IPR044254">
    <property type="entry name" value="At4g02110-like"/>
</dbReference>
<evidence type="ECO:0000313" key="8">
    <source>
        <dbReference type="EMBL" id="KAK6785796.1"/>
    </source>
</evidence>
<dbReference type="GO" id="GO:0008270">
    <property type="term" value="F:zinc ion binding"/>
    <property type="evidence" value="ECO:0007669"/>
    <property type="project" value="UniProtKB-KW"/>
</dbReference>
<dbReference type="Pfam" id="PF00533">
    <property type="entry name" value="BRCT"/>
    <property type="match status" value="1"/>
</dbReference>
<dbReference type="PROSITE" id="PS50016">
    <property type="entry name" value="ZF_PHD_2"/>
    <property type="match status" value="1"/>
</dbReference>
<keyword evidence="1" id="KW-0479">Metal-binding</keyword>
<evidence type="ECO:0000256" key="3">
    <source>
        <dbReference type="ARBA" id="ARBA00022833"/>
    </source>
</evidence>
<dbReference type="SUPFAM" id="SSF52113">
    <property type="entry name" value="BRCT domain"/>
    <property type="match status" value="1"/>
</dbReference>
<evidence type="ECO:0000259" key="6">
    <source>
        <dbReference type="PROSITE" id="PS50016"/>
    </source>
</evidence>
<dbReference type="EMBL" id="JBANQN010000006">
    <property type="protein sequence ID" value="KAK6785796.1"/>
    <property type="molecule type" value="Genomic_DNA"/>
</dbReference>
<evidence type="ECO:0000313" key="9">
    <source>
        <dbReference type="Proteomes" id="UP001371456"/>
    </source>
</evidence>
<dbReference type="InterPro" id="IPR001357">
    <property type="entry name" value="BRCT_dom"/>
</dbReference>
<evidence type="ECO:0000256" key="5">
    <source>
        <dbReference type="SAM" id="MobiDB-lite"/>
    </source>
</evidence>
<dbReference type="Proteomes" id="UP001371456">
    <property type="component" value="Unassembled WGS sequence"/>
</dbReference>
<dbReference type="Gene3D" id="3.30.40.10">
    <property type="entry name" value="Zinc/RING finger domain, C3HC4 (zinc finger)"/>
    <property type="match status" value="1"/>
</dbReference>
<dbReference type="SUPFAM" id="SSF57903">
    <property type="entry name" value="FYVE/PHD zinc finger"/>
    <property type="match status" value="1"/>
</dbReference>
<feature type="compositionally biased region" description="Polar residues" evidence="5">
    <location>
        <begin position="615"/>
        <end position="640"/>
    </location>
</feature>
<feature type="compositionally biased region" description="Basic and acidic residues" evidence="5">
    <location>
        <begin position="1"/>
        <end position="12"/>
    </location>
</feature>
<evidence type="ECO:0000256" key="2">
    <source>
        <dbReference type="ARBA" id="ARBA00022771"/>
    </source>
</evidence>
<dbReference type="Pfam" id="PF00628">
    <property type="entry name" value="PHD"/>
    <property type="match status" value="1"/>
</dbReference>
<dbReference type="InterPro" id="IPR036420">
    <property type="entry name" value="BRCT_dom_sf"/>
</dbReference>
<evidence type="ECO:0008006" key="10">
    <source>
        <dbReference type="Google" id="ProtNLM"/>
    </source>
</evidence>
<keyword evidence="3" id="KW-0862">Zinc</keyword>
<feature type="compositionally biased region" description="Polar residues" evidence="5">
    <location>
        <begin position="574"/>
        <end position="586"/>
    </location>
</feature>
<keyword evidence="2 4" id="KW-0863">Zinc-finger</keyword>
<feature type="compositionally biased region" description="Basic and acidic residues" evidence="5">
    <location>
        <begin position="940"/>
        <end position="955"/>
    </location>
</feature>
<feature type="region of interest" description="Disordered" evidence="5">
    <location>
        <begin position="574"/>
        <end position="655"/>
    </location>
</feature>
<feature type="domain" description="BRCT" evidence="7">
    <location>
        <begin position="1166"/>
        <end position="1248"/>
    </location>
</feature>
<feature type="region of interest" description="Disordered" evidence="5">
    <location>
        <begin position="922"/>
        <end position="1101"/>
    </location>
</feature>